<dbReference type="EMBL" id="CAIIXF020000141">
    <property type="protein sequence ID" value="CAH1802856.1"/>
    <property type="molecule type" value="Genomic_DNA"/>
</dbReference>
<dbReference type="Proteomes" id="UP000749559">
    <property type="component" value="Unassembled WGS sequence"/>
</dbReference>
<sequence length="164" mass="19299">QNEIIYCEIQKKWVKLTNCVVDNLQNQPKKIRDVLYDLLRKSGCNVAQIPAHVQNSIEACTDILLTRVSPRYVREQIHANPKIYKALHRKDKHSLLSYLLQDEDFSTLNGLQLMSLRDNTEVAFKTCTPYNQPRHVYLPSEIYPMALFPNHQAYFINTDNMEYW</sequence>
<evidence type="ECO:0000313" key="1">
    <source>
        <dbReference type="EMBL" id="CAH1802856.1"/>
    </source>
</evidence>
<dbReference type="OrthoDB" id="1262810at2759"/>
<proteinExistence type="predicted"/>
<reference evidence="1" key="1">
    <citation type="submission" date="2022-03" db="EMBL/GenBank/DDBJ databases">
        <authorList>
            <person name="Martin C."/>
        </authorList>
    </citation>
    <scope>NUCLEOTIDE SEQUENCE</scope>
</reference>
<evidence type="ECO:0000313" key="2">
    <source>
        <dbReference type="Proteomes" id="UP000749559"/>
    </source>
</evidence>
<protein>
    <submittedName>
        <fullName evidence="1">Uncharacterized protein</fullName>
    </submittedName>
</protein>
<dbReference type="AlphaFoldDB" id="A0A8S4QB58"/>
<comment type="caution">
    <text evidence="1">The sequence shown here is derived from an EMBL/GenBank/DDBJ whole genome shotgun (WGS) entry which is preliminary data.</text>
</comment>
<name>A0A8S4QB58_OWEFU</name>
<feature type="non-terminal residue" evidence="1">
    <location>
        <position position="164"/>
    </location>
</feature>
<gene>
    <name evidence="1" type="ORF">OFUS_LOCUS26498</name>
</gene>
<accession>A0A8S4QB58</accession>
<organism evidence="1 2">
    <name type="scientific">Owenia fusiformis</name>
    <name type="common">Polychaete worm</name>
    <dbReference type="NCBI Taxonomy" id="6347"/>
    <lineage>
        <taxon>Eukaryota</taxon>
        <taxon>Metazoa</taxon>
        <taxon>Spiralia</taxon>
        <taxon>Lophotrochozoa</taxon>
        <taxon>Annelida</taxon>
        <taxon>Polychaeta</taxon>
        <taxon>Sedentaria</taxon>
        <taxon>Canalipalpata</taxon>
        <taxon>Sabellida</taxon>
        <taxon>Oweniida</taxon>
        <taxon>Oweniidae</taxon>
        <taxon>Owenia</taxon>
    </lineage>
</organism>
<feature type="non-terminal residue" evidence="1">
    <location>
        <position position="1"/>
    </location>
</feature>
<dbReference type="PANTHER" id="PTHR46919:SF2">
    <property type="entry name" value="SACSIN"/>
    <property type="match status" value="1"/>
</dbReference>
<dbReference type="PANTHER" id="PTHR46919">
    <property type="entry name" value="ZINC FINGER, C3HC4 TYPE (RING FINGER) FAMILY PROTEIN"/>
    <property type="match status" value="1"/>
</dbReference>
<keyword evidence="2" id="KW-1185">Reference proteome</keyword>